<dbReference type="GO" id="GO:0005524">
    <property type="term" value="F:ATP binding"/>
    <property type="evidence" value="ECO:0007669"/>
    <property type="project" value="UniProtKB-KW"/>
</dbReference>
<dbReference type="Pfam" id="PF02518">
    <property type="entry name" value="HATPase_c"/>
    <property type="match status" value="1"/>
</dbReference>
<feature type="domain" description="Histidine kinase/HSP90-like ATPase" evidence="10">
    <location>
        <begin position="314"/>
        <end position="406"/>
    </location>
</feature>
<feature type="transmembrane region" description="Helical" evidence="9">
    <location>
        <begin position="160"/>
        <end position="177"/>
    </location>
</feature>
<keyword evidence="7" id="KW-0067">ATP-binding</keyword>
<dbReference type="GO" id="GO:0000155">
    <property type="term" value="F:phosphorelay sensor kinase activity"/>
    <property type="evidence" value="ECO:0007669"/>
    <property type="project" value="InterPro"/>
</dbReference>
<evidence type="ECO:0000256" key="9">
    <source>
        <dbReference type="SAM" id="Phobius"/>
    </source>
</evidence>
<dbReference type="InterPro" id="IPR036890">
    <property type="entry name" value="HATPase_C_sf"/>
</dbReference>
<comment type="caution">
    <text evidence="12">The sequence shown here is derived from an EMBL/GenBank/DDBJ whole genome shotgun (WGS) entry which is preliminary data.</text>
</comment>
<dbReference type="Pfam" id="PF07730">
    <property type="entry name" value="HisKA_3"/>
    <property type="match status" value="1"/>
</dbReference>
<gene>
    <name evidence="12" type="ORF">EFY87_08990</name>
</gene>
<keyword evidence="9" id="KW-0472">Membrane</keyword>
<keyword evidence="8" id="KW-0902">Two-component regulatory system</keyword>
<keyword evidence="3" id="KW-0597">Phosphoprotein</keyword>
<keyword evidence="5" id="KW-0547">Nucleotide-binding</keyword>
<organism evidence="12 13">
    <name type="scientific">Flexivirga caeni</name>
    <dbReference type="NCBI Taxonomy" id="2294115"/>
    <lineage>
        <taxon>Bacteria</taxon>
        <taxon>Bacillati</taxon>
        <taxon>Actinomycetota</taxon>
        <taxon>Actinomycetes</taxon>
        <taxon>Micrococcales</taxon>
        <taxon>Dermacoccaceae</taxon>
        <taxon>Flexivirga</taxon>
    </lineage>
</organism>
<keyword evidence="9" id="KW-1133">Transmembrane helix</keyword>
<accession>A0A3M9MBH2</accession>
<dbReference type="InterPro" id="IPR011712">
    <property type="entry name" value="Sig_transdc_His_kin_sub3_dim/P"/>
</dbReference>
<evidence type="ECO:0000256" key="3">
    <source>
        <dbReference type="ARBA" id="ARBA00022553"/>
    </source>
</evidence>
<feature type="transmembrane region" description="Helical" evidence="9">
    <location>
        <begin position="47"/>
        <end position="67"/>
    </location>
</feature>
<feature type="transmembrane region" description="Helical" evidence="9">
    <location>
        <begin position="94"/>
        <end position="120"/>
    </location>
</feature>
<evidence type="ECO:0000313" key="13">
    <source>
        <dbReference type="Proteomes" id="UP000271678"/>
    </source>
</evidence>
<reference evidence="12 13" key="1">
    <citation type="submission" date="2018-11" db="EMBL/GenBank/DDBJ databases">
        <title>Draft genome of Simplicispira Flexivirga sp. BO-16.</title>
        <authorList>
            <person name="Im W.T."/>
        </authorList>
    </citation>
    <scope>NUCLEOTIDE SEQUENCE [LARGE SCALE GENOMIC DNA]</scope>
    <source>
        <strain evidence="12 13">BO-16</strain>
    </source>
</reference>
<dbReference type="GO" id="GO:0046983">
    <property type="term" value="F:protein dimerization activity"/>
    <property type="evidence" value="ECO:0007669"/>
    <property type="project" value="InterPro"/>
</dbReference>
<evidence type="ECO:0000313" key="12">
    <source>
        <dbReference type="EMBL" id="RNI22930.1"/>
    </source>
</evidence>
<evidence type="ECO:0000256" key="5">
    <source>
        <dbReference type="ARBA" id="ARBA00022741"/>
    </source>
</evidence>
<evidence type="ECO:0000256" key="8">
    <source>
        <dbReference type="ARBA" id="ARBA00023012"/>
    </source>
</evidence>
<dbReference type="PANTHER" id="PTHR24421:SF10">
    <property type="entry name" value="NITRATE_NITRITE SENSOR PROTEIN NARQ"/>
    <property type="match status" value="1"/>
</dbReference>
<protein>
    <recommendedName>
        <fullName evidence="2">histidine kinase</fullName>
        <ecNumber evidence="2">2.7.13.3</ecNumber>
    </recommendedName>
</protein>
<dbReference type="SUPFAM" id="SSF55874">
    <property type="entry name" value="ATPase domain of HSP90 chaperone/DNA topoisomerase II/histidine kinase"/>
    <property type="match status" value="1"/>
</dbReference>
<feature type="transmembrane region" description="Helical" evidence="9">
    <location>
        <begin position="127"/>
        <end position="145"/>
    </location>
</feature>
<dbReference type="Proteomes" id="UP000271678">
    <property type="component" value="Unassembled WGS sequence"/>
</dbReference>
<proteinExistence type="predicted"/>
<dbReference type="InterPro" id="IPR003594">
    <property type="entry name" value="HATPase_dom"/>
</dbReference>
<evidence type="ECO:0000256" key="6">
    <source>
        <dbReference type="ARBA" id="ARBA00022777"/>
    </source>
</evidence>
<feature type="domain" description="Signal transduction histidine kinase subgroup 3 dimerisation and phosphoacceptor" evidence="11">
    <location>
        <begin position="209"/>
        <end position="272"/>
    </location>
</feature>
<dbReference type="Gene3D" id="3.30.565.10">
    <property type="entry name" value="Histidine kinase-like ATPase, C-terminal domain"/>
    <property type="match status" value="1"/>
</dbReference>
<dbReference type="EMBL" id="RJJQ01000007">
    <property type="protein sequence ID" value="RNI22930.1"/>
    <property type="molecule type" value="Genomic_DNA"/>
</dbReference>
<dbReference type="GO" id="GO:0016020">
    <property type="term" value="C:membrane"/>
    <property type="evidence" value="ECO:0007669"/>
    <property type="project" value="InterPro"/>
</dbReference>
<sequence>MTFRSPAGPDKERVKAIGSRSDWLSRAWSHADSRARATWGRWRHQRWFAAAVEACVVGVAAVDAIPYRTSGASDWTWSLLAVAGLLVRKRWSTLSWAACLPGLLSTDVVVAPLVAVFSVADRARRSWVVVVVVLGTFAAQLVGFLNNGFASGEIARLQDIVYSAVFAAGPAAAGLLAQARRRISVQLQELMASHQREQELATTSVLAEERTRLAREMHDVVSHQVSLVALQAGAWQVTTTSERDRQQASTIRVLAVRTLDELRAMVGVLRGSSELELEPQPRLADLQRLVVDSGTGAQLHWDTDRSRPWPEAVERAAYRSVQEGLTNVRKHAPGAPVTVSVHGDLDSLTVQIRNGPPPDGTRHRRNIPGGGHGLVGLRERAELLHGSLHAGPTSDGGYTLTVTLRHPPA</sequence>
<dbReference type="InterPro" id="IPR050482">
    <property type="entry name" value="Sensor_HK_TwoCompSys"/>
</dbReference>
<keyword evidence="4" id="KW-0808">Transferase</keyword>
<dbReference type="AlphaFoldDB" id="A0A3M9MBH2"/>
<evidence type="ECO:0000256" key="2">
    <source>
        <dbReference type="ARBA" id="ARBA00012438"/>
    </source>
</evidence>
<evidence type="ECO:0000256" key="4">
    <source>
        <dbReference type="ARBA" id="ARBA00022679"/>
    </source>
</evidence>
<evidence type="ECO:0000259" key="10">
    <source>
        <dbReference type="Pfam" id="PF02518"/>
    </source>
</evidence>
<dbReference type="CDD" id="cd16917">
    <property type="entry name" value="HATPase_UhpB-NarQ-NarX-like"/>
    <property type="match status" value="1"/>
</dbReference>
<keyword evidence="13" id="KW-1185">Reference proteome</keyword>
<comment type="catalytic activity">
    <reaction evidence="1">
        <text>ATP + protein L-histidine = ADP + protein N-phospho-L-histidine.</text>
        <dbReference type="EC" id="2.7.13.3"/>
    </reaction>
</comment>
<evidence type="ECO:0000256" key="7">
    <source>
        <dbReference type="ARBA" id="ARBA00022840"/>
    </source>
</evidence>
<keyword evidence="6 12" id="KW-0418">Kinase</keyword>
<evidence type="ECO:0000256" key="1">
    <source>
        <dbReference type="ARBA" id="ARBA00000085"/>
    </source>
</evidence>
<name>A0A3M9MBH2_9MICO</name>
<dbReference type="PANTHER" id="PTHR24421">
    <property type="entry name" value="NITRATE/NITRITE SENSOR PROTEIN NARX-RELATED"/>
    <property type="match status" value="1"/>
</dbReference>
<dbReference type="EC" id="2.7.13.3" evidence="2"/>
<dbReference type="Gene3D" id="1.20.5.1930">
    <property type="match status" value="1"/>
</dbReference>
<keyword evidence="9" id="KW-0812">Transmembrane</keyword>
<evidence type="ECO:0000259" key="11">
    <source>
        <dbReference type="Pfam" id="PF07730"/>
    </source>
</evidence>